<dbReference type="Gene3D" id="2.120.10.30">
    <property type="entry name" value="TolB, C-terminal domain"/>
    <property type="match status" value="1"/>
</dbReference>
<organism evidence="2 3">
    <name type="scientific">Ditylenchus dipsaci</name>
    <dbReference type="NCBI Taxonomy" id="166011"/>
    <lineage>
        <taxon>Eukaryota</taxon>
        <taxon>Metazoa</taxon>
        <taxon>Ecdysozoa</taxon>
        <taxon>Nematoda</taxon>
        <taxon>Chromadorea</taxon>
        <taxon>Rhabditida</taxon>
        <taxon>Tylenchina</taxon>
        <taxon>Tylenchomorpha</taxon>
        <taxon>Sphaerularioidea</taxon>
        <taxon>Anguinidae</taxon>
        <taxon>Anguininae</taxon>
        <taxon>Ditylenchus</taxon>
    </lineage>
</organism>
<evidence type="ECO:0000313" key="2">
    <source>
        <dbReference type="Proteomes" id="UP000887574"/>
    </source>
</evidence>
<keyword evidence="2" id="KW-1185">Reference proteome</keyword>
<dbReference type="Proteomes" id="UP000887574">
    <property type="component" value="Unplaced"/>
</dbReference>
<dbReference type="InterPro" id="IPR011042">
    <property type="entry name" value="6-blade_b-propeller_TolB-like"/>
</dbReference>
<name>A0A915ELX3_9BILA</name>
<sequence>MKLPISSKLLLFTILNFLYQCESSRQQQKRAAKSSLIHFEEEILLKNVRQLTFGSGQNTRSSFSKDGKSIAYDGSGSLKYGTKCVQLYQLDLRMPNRRAYRLSSGLGICRASSYYPNASGLRLQSKLVCQVSKCKSSAVDYDPALKDICQNSSKLYELDPHLEIFQINQWGNFRAQLTSEKGYDSEAKISPNGQSIVYTSVQAGHPQLWIMSAVDGQAKNSSQTHMVSKKRTLQLYIVGLDGSGLKQITFNEDGRDIFPTVDCSQKN</sequence>
<dbReference type="Pfam" id="PF07676">
    <property type="entry name" value="PD40"/>
    <property type="match status" value="2"/>
</dbReference>
<accession>A0A915ELX3</accession>
<dbReference type="AlphaFoldDB" id="A0A915ELX3"/>
<dbReference type="SUPFAM" id="SSF82171">
    <property type="entry name" value="DPP6 N-terminal domain-like"/>
    <property type="match status" value="1"/>
</dbReference>
<protein>
    <submittedName>
        <fullName evidence="3">Uncharacterized protein</fullName>
    </submittedName>
</protein>
<evidence type="ECO:0000313" key="3">
    <source>
        <dbReference type="WBParaSite" id="jg6764"/>
    </source>
</evidence>
<feature type="chain" id="PRO_5037803712" evidence="1">
    <location>
        <begin position="24"/>
        <end position="267"/>
    </location>
</feature>
<keyword evidence="1" id="KW-0732">Signal</keyword>
<reference evidence="3" key="1">
    <citation type="submission" date="2022-11" db="UniProtKB">
        <authorList>
            <consortium name="WormBaseParasite"/>
        </authorList>
    </citation>
    <scope>IDENTIFICATION</scope>
</reference>
<dbReference type="WBParaSite" id="jg6764">
    <property type="protein sequence ID" value="jg6764"/>
    <property type="gene ID" value="jg6764"/>
</dbReference>
<proteinExistence type="predicted"/>
<evidence type="ECO:0000256" key="1">
    <source>
        <dbReference type="SAM" id="SignalP"/>
    </source>
</evidence>
<feature type="signal peptide" evidence="1">
    <location>
        <begin position="1"/>
        <end position="23"/>
    </location>
</feature>
<dbReference type="InterPro" id="IPR011659">
    <property type="entry name" value="WD40"/>
</dbReference>